<protein>
    <submittedName>
        <fullName evidence="3">DUF4157 domain-containing protein</fullName>
    </submittedName>
</protein>
<feature type="compositionally biased region" description="Basic and acidic residues" evidence="1">
    <location>
        <begin position="484"/>
        <end position="500"/>
    </location>
</feature>
<dbReference type="RefSeq" id="WP_033298585.1">
    <property type="nucleotide sequence ID" value="NZ_JBHSJE010000001.1"/>
</dbReference>
<proteinExistence type="predicted"/>
<feature type="region of interest" description="Disordered" evidence="1">
    <location>
        <begin position="280"/>
        <end position="299"/>
    </location>
</feature>
<feature type="region of interest" description="Disordered" evidence="1">
    <location>
        <begin position="59"/>
        <end position="87"/>
    </location>
</feature>
<dbReference type="InterPro" id="IPR025295">
    <property type="entry name" value="eCIS_core_dom"/>
</dbReference>
<feature type="domain" description="eCIS core" evidence="2">
    <location>
        <begin position="87"/>
        <end position="156"/>
    </location>
</feature>
<feature type="compositionally biased region" description="Polar residues" evidence="1">
    <location>
        <begin position="67"/>
        <end position="76"/>
    </location>
</feature>
<gene>
    <name evidence="3" type="ORF">ACFPL4_01010</name>
</gene>
<feature type="compositionally biased region" description="Low complexity" evidence="1">
    <location>
        <begin position="203"/>
        <end position="212"/>
    </location>
</feature>
<organism evidence="3 4">
    <name type="scientific">Streptomyces atroolivaceus</name>
    <dbReference type="NCBI Taxonomy" id="66869"/>
    <lineage>
        <taxon>Bacteria</taxon>
        <taxon>Bacillati</taxon>
        <taxon>Actinomycetota</taxon>
        <taxon>Actinomycetes</taxon>
        <taxon>Kitasatosporales</taxon>
        <taxon>Streptomycetaceae</taxon>
        <taxon>Streptomyces</taxon>
    </lineage>
</organism>
<dbReference type="EMBL" id="JBHSJE010000001">
    <property type="protein sequence ID" value="MFC4976939.1"/>
    <property type="molecule type" value="Genomic_DNA"/>
</dbReference>
<evidence type="ECO:0000256" key="1">
    <source>
        <dbReference type="SAM" id="MobiDB-lite"/>
    </source>
</evidence>
<dbReference type="GeneID" id="31232632"/>
<dbReference type="Proteomes" id="UP001595908">
    <property type="component" value="Unassembled WGS sequence"/>
</dbReference>
<evidence type="ECO:0000313" key="4">
    <source>
        <dbReference type="Proteomes" id="UP001595908"/>
    </source>
</evidence>
<feature type="compositionally biased region" description="Basic residues" evidence="1">
    <location>
        <begin position="654"/>
        <end position="664"/>
    </location>
</feature>
<dbReference type="Pfam" id="PF13699">
    <property type="entry name" value="eCIS_core"/>
    <property type="match status" value="1"/>
</dbReference>
<comment type="caution">
    <text evidence="3">The sequence shown here is derived from an EMBL/GenBank/DDBJ whole genome shotgun (WGS) entry which is preliminary data.</text>
</comment>
<feature type="region of interest" description="Disordered" evidence="1">
    <location>
        <begin position="373"/>
        <end position="395"/>
    </location>
</feature>
<evidence type="ECO:0000259" key="2">
    <source>
        <dbReference type="Pfam" id="PF13699"/>
    </source>
</evidence>
<name>A0ABV9V2H5_STRAZ</name>
<accession>A0ABV9V2H5</accession>
<feature type="region of interest" description="Disordered" evidence="1">
    <location>
        <begin position="1"/>
        <end position="23"/>
    </location>
</feature>
<reference evidence="4" key="1">
    <citation type="journal article" date="2019" name="Int. J. Syst. Evol. Microbiol.">
        <title>The Global Catalogue of Microorganisms (GCM) 10K type strain sequencing project: providing services to taxonomists for standard genome sequencing and annotation.</title>
        <authorList>
            <consortium name="The Broad Institute Genomics Platform"/>
            <consortium name="The Broad Institute Genome Sequencing Center for Infectious Disease"/>
            <person name="Wu L."/>
            <person name="Ma J."/>
        </authorList>
    </citation>
    <scope>NUCLEOTIDE SEQUENCE [LARGE SCALE GENOMIC DNA]</scope>
    <source>
        <strain evidence="4">ICMP 257</strain>
    </source>
</reference>
<feature type="region of interest" description="Disordered" evidence="1">
    <location>
        <begin position="191"/>
        <end position="218"/>
    </location>
</feature>
<keyword evidence="4" id="KW-1185">Reference proteome</keyword>
<sequence>MRAYRTQVEQAGGRENGRRAEAPTTFAQRVLALQRAAGNAVVARAVEEELHEHGAACGHETAEQPPAGTSSVQRSSVVDAVRSPGRPLDSRLMEKAEQGYGMSFRHVRVHSDPVAQRSATELGARAYTTGHDIVVGPQGADDETMFHELDHVRQQSLGPVAGTDNGSGVAVSHQDDPFERHATANGRRMAQGAMPDLSGPGSGASAGTATPAQDNGGGITVARMMAGGGRRMHRRDRGQMFEITGERGPIVGRYVKSSDGMEIFDTTQGRIEVHPTQIMGPRATVGGLHPQGRTRPPEENLHDRDQILLSEADLSGVRARVRRDPSQAGRMAATTYEERPDYQEYENNREDLRRLGVPVLNDVDLSRPEAAGRLSGVGPNANMHFQMPRVPRGTPGYSTQELIRDTGRLPARAGRDDVTVSVTTPHPSRYGKPGTHNGFYGMENRKAVPEGMRFAGEQSDDDAYLEEYGYGHRQSTKDVGAAVADRRKTYRMEPDRRSNSPEEDPDPAYRSRSKSRSRTSQAPPRPARRHRSRPPLSTTGRRPPAPEPVNYAAVEDEDEYFGSQQPETSSRRHRRGSVAPSYLDDSADERTSRRRSRRPVDVEAFEPEPERERSRSRRRRSSRAPSGMTSSRPVDLGDAVSYGAGPIDDEPRRERSRSRRRRSSRAPSGTSSSYPVDLGDAVSYGSGPIDDEPRRQRGRSRRPSSSRAPFITDSGRSTRAPVSYAEPEWDEGFQDNPFAPEPRRERGRR</sequence>
<feature type="region of interest" description="Disordered" evidence="1">
    <location>
        <begin position="469"/>
        <end position="749"/>
    </location>
</feature>
<evidence type="ECO:0000313" key="3">
    <source>
        <dbReference type="EMBL" id="MFC4976939.1"/>
    </source>
</evidence>